<evidence type="ECO:0000313" key="3">
    <source>
        <dbReference type="EMBL" id="MEE6307417.1"/>
    </source>
</evidence>
<dbReference type="RefSeq" id="WP_331207721.1">
    <property type="nucleotide sequence ID" value="NZ_JAZGQL010000007.1"/>
</dbReference>
<reference evidence="3 4" key="1">
    <citation type="submission" date="2024-01" db="EMBL/GenBank/DDBJ databases">
        <title>Genome insights into Plantactinospora veratri sp. nov.</title>
        <authorList>
            <person name="Wang L."/>
        </authorList>
    </citation>
    <scope>NUCLEOTIDE SEQUENCE [LARGE SCALE GENOMIC DNA]</scope>
    <source>
        <strain evidence="3 4">NEAU-FHS4</strain>
    </source>
</reference>
<keyword evidence="4" id="KW-1185">Reference proteome</keyword>
<dbReference type="Proteomes" id="UP001339911">
    <property type="component" value="Unassembled WGS sequence"/>
</dbReference>
<keyword evidence="2" id="KW-0732">Signal</keyword>
<feature type="region of interest" description="Disordered" evidence="1">
    <location>
        <begin position="228"/>
        <end position="275"/>
    </location>
</feature>
<comment type="caution">
    <text evidence="3">The sequence shown here is derived from an EMBL/GenBank/DDBJ whole genome shotgun (WGS) entry which is preliminary data.</text>
</comment>
<feature type="compositionally biased region" description="Gly residues" evidence="1">
    <location>
        <begin position="256"/>
        <end position="275"/>
    </location>
</feature>
<organism evidence="3 4">
    <name type="scientific">Plantactinospora veratri</name>
    <dbReference type="NCBI Taxonomy" id="1436122"/>
    <lineage>
        <taxon>Bacteria</taxon>
        <taxon>Bacillati</taxon>
        <taxon>Actinomycetota</taxon>
        <taxon>Actinomycetes</taxon>
        <taxon>Micromonosporales</taxon>
        <taxon>Micromonosporaceae</taxon>
        <taxon>Plantactinospora</taxon>
    </lineage>
</organism>
<evidence type="ECO:0000256" key="1">
    <source>
        <dbReference type="SAM" id="MobiDB-lite"/>
    </source>
</evidence>
<evidence type="ECO:0008006" key="5">
    <source>
        <dbReference type="Google" id="ProtNLM"/>
    </source>
</evidence>
<accession>A0ABU7SBU4</accession>
<feature type="signal peptide" evidence="2">
    <location>
        <begin position="1"/>
        <end position="31"/>
    </location>
</feature>
<proteinExistence type="predicted"/>
<gene>
    <name evidence="3" type="ORF">V1634_11335</name>
</gene>
<sequence length="275" mass="27030">MHSGVAPLFGTLLLAGSVLLAGCGTADPAPAATTPAPSAPQPTEARDELAALAAAAQDRHLTAVYTLTAPGQPDRSISVVRAADGSWRVDVPGGALGGSVDVSLAQNGSGLFQCALPSAGQPDSGCVRVAGPDQPLDPAIDPRLRHPFTDWPEVLTDRQAPLSVSVAALPGAQGRCFAIESTSASVSPPLDPGIYCYAPDGTLTAARLPAGTLTLAGTPTAAPATVALPGPLVDREPLPVAGPPPGDSTDSDGTAENGGGTGEENGGGTGDNGGT</sequence>
<feature type="chain" id="PRO_5047495981" description="Lipoprotein" evidence="2">
    <location>
        <begin position="32"/>
        <end position="275"/>
    </location>
</feature>
<evidence type="ECO:0000256" key="2">
    <source>
        <dbReference type="SAM" id="SignalP"/>
    </source>
</evidence>
<dbReference type="EMBL" id="JAZGQL010000007">
    <property type="protein sequence ID" value="MEE6307417.1"/>
    <property type="molecule type" value="Genomic_DNA"/>
</dbReference>
<evidence type="ECO:0000313" key="4">
    <source>
        <dbReference type="Proteomes" id="UP001339911"/>
    </source>
</evidence>
<protein>
    <recommendedName>
        <fullName evidence="5">Lipoprotein</fullName>
    </recommendedName>
</protein>
<name>A0ABU7SBU4_9ACTN</name>